<reference evidence="6" key="1">
    <citation type="submission" date="2020-09" db="EMBL/GenBank/DDBJ databases">
        <title>Iningainema tapete sp. nov. (Scytonemataceae, Cyanobacteria) from greenhouses in central Florida (USA) produces two types of nodularin with biosynthetic potential for microcystin-LR and anabaenopeptins.</title>
        <authorList>
            <person name="Berthold D.E."/>
            <person name="Lefler F.W."/>
            <person name="Huang I.-S."/>
            <person name="Abdulla H."/>
            <person name="Zimba P.V."/>
            <person name="Laughinghouse H.D. IV."/>
        </authorList>
    </citation>
    <scope>NUCLEOTIDE SEQUENCE</scope>
    <source>
        <strain evidence="6">BLCCT55</strain>
    </source>
</reference>
<gene>
    <name evidence="6" type="ORF">ICL16_22445</name>
</gene>
<proteinExistence type="predicted"/>
<evidence type="ECO:0000256" key="5">
    <source>
        <dbReference type="SAM" id="Phobius"/>
    </source>
</evidence>
<evidence type="ECO:0000256" key="4">
    <source>
        <dbReference type="ARBA" id="ARBA00023136"/>
    </source>
</evidence>
<dbReference type="PANTHER" id="PTHR12668">
    <property type="entry name" value="TRANSMEMBRANE PROTEIN 14, 15"/>
    <property type="match status" value="1"/>
</dbReference>
<keyword evidence="3 5" id="KW-1133">Transmembrane helix</keyword>
<evidence type="ECO:0000313" key="7">
    <source>
        <dbReference type="Proteomes" id="UP000629098"/>
    </source>
</evidence>
<sequence length="107" mass="11351">MTLGILVALAYGILVIVGGIIGYFKANSIVSLISGSVSGLLLVFAAIVQFQGHNWGSILATIVTTILLIFFTLRLVKTRKFMPAGLMTILGIVALAVMVKQVVVFIT</sequence>
<evidence type="ECO:0000256" key="3">
    <source>
        <dbReference type="ARBA" id="ARBA00022989"/>
    </source>
</evidence>
<feature type="transmembrane region" description="Helical" evidence="5">
    <location>
        <begin position="85"/>
        <end position="106"/>
    </location>
</feature>
<evidence type="ECO:0000256" key="2">
    <source>
        <dbReference type="ARBA" id="ARBA00022692"/>
    </source>
</evidence>
<dbReference type="InterPro" id="IPR044890">
    <property type="entry name" value="TMEM14_sf"/>
</dbReference>
<dbReference type="EMBL" id="JACXAE010000072">
    <property type="protein sequence ID" value="MBD2774752.1"/>
    <property type="molecule type" value="Genomic_DNA"/>
</dbReference>
<feature type="transmembrane region" description="Helical" evidence="5">
    <location>
        <begin position="29"/>
        <end position="48"/>
    </location>
</feature>
<keyword evidence="2 5" id="KW-0812">Transmembrane</keyword>
<comment type="subcellular location">
    <subcellularLocation>
        <location evidence="1">Membrane</location>
    </subcellularLocation>
</comment>
<evidence type="ECO:0000256" key="1">
    <source>
        <dbReference type="ARBA" id="ARBA00004370"/>
    </source>
</evidence>
<evidence type="ECO:0008006" key="8">
    <source>
        <dbReference type="Google" id="ProtNLM"/>
    </source>
</evidence>
<dbReference type="AlphaFoldDB" id="A0A8J7BY03"/>
<organism evidence="6 7">
    <name type="scientific">Iningainema tapete BLCC-T55</name>
    <dbReference type="NCBI Taxonomy" id="2748662"/>
    <lineage>
        <taxon>Bacteria</taxon>
        <taxon>Bacillati</taxon>
        <taxon>Cyanobacteriota</taxon>
        <taxon>Cyanophyceae</taxon>
        <taxon>Nostocales</taxon>
        <taxon>Scytonemataceae</taxon>
        <taxon>Iningainema tapete</taxon>
    </lineage>
</organism>
<feature type="transmembrane region" description="Helical" evidence="5">
    <location>
        <begin position="54"/>
        <end position="73"/>
    </location>
</feature>
<dbReference type="PANTHER" id="PTHR12668:SF43">
    <property type="entry name" value="TRANSMEMBRANE PROTEIN 14 HOMOLOG"/>
    <property type="match status" value="1"/>
</dbReference>
<dbReference type="Pfam" id="PF03647">
    <property type="entry name" value="Tmemb_14"/>
    <property type="match status" value="1"/>
</dbReference>
<dbReference type="Gene3D" id="1.10.10.1740">
    <property type="entry name" value="Transmembrane protein 14-like"/>
    <property type="match status" value="1"/>
</dbReference>
<keyword evidence="7" id="KW-1185">Reference proteome</keyword>
<comment type="caution">
    <text evidence="6">The sequence shown here is derived from an EMBL/GenBank/DDBJ whole genome shotgun (WGS) entry which is preliminary data.</text>
</comment>
<evidence type="ECO:0000313" key="6">
    <source>
        <dbReference type="EMBL" id="MBD2774752.1"/>
    </source>
</evidence>
<feature type="transmembrane region" description="Helical" evidence="5">
    <location>
        <begin position="6"/>
        <end position="24"/>
    </location>
</feature>
<dbReference type="Proteomes" id="UP000629098">
    <property type="component" value="Unassembled WGS sequence"/>
</dbReference>
<keyword evidence="4 5" id="KW-0472">Membrane</keyword>
<name>A0A8J7BY03_9CYAN</name>
<protein>
    <recommendedName>
        <fullName evidence="8">Small integral membrane protein</fullName>
    </recommendedName>
</protein>
<dbReference type="InterPro" id="IPR005349">
    <property type="entry name" value="TMEM14"/>
</dbReference>
<accession>A0A8J7BY03</accession>
<dbReference type="GO" id="GO:0016020">
    <property type="term" value="C:membrane"/>
    <property type="evidence" value="ECO:0007669"/>
    <property type="project" value="UniProtKB-SubCell"/>
</dbReference>
<dbReference type="RefSeq" id="WP_190832193.1">
    <property type="nucleotide sequence ID" value="NZ_CAWPPI010000072.1"/>
</dbReference>